<dbReference type="AlphaFoldDB" id="M0K8Z0"/>
<evidence type="ECO:0000313" key="1">
    <source>
        <dbReference type="EMBL" id="EMA17283.1"/>
    </source>
</evidence>
<gene>
    <name evidence="1" type="ORF">C435_11300</name>
</gene>
<accession>M0K8Z0</accession>
<dbReference type="EMBL" id="AOLS01000061">
    <property type="protein sequence ID" value="EMA17283.1"/>
    <property type="molecule type" value="Genomic_DNA"/>
</dbReference>
<reference evidence="1 2" key="1">
    <citation type="journal article" date="2014" name="PLoS Genet.">
        <title>Phylogenetically driven sequencing of extremely halophilic archaea reveals strategies for static and dynamic osmo-response.</title>
        <authorList>
            <person name="Becker E.A."/>
            <person name="Seitzer P.M."/>
            <person name="Tritt A."/>
            <person name="Larsen D."/>
            <person name="Krusor M."/>
            <person name="Yao A.I."/>
            <person name="Wu D."/>
            <person name="Madern D."/>
            <person name="Eisen J.A."/>
            <person name="Darling A.E."/>
            <person name="Facciotti M.T."/>
        </authorList>
    </citation>
    <scope>NUCLEOTIDE SEQUENCE [LARGE SCALE GENOMIC DNA]</scope>
    <source>
        <strain evidence="1 2">ATCC 33799</strain>
    </source>
</reference>
<dbReference type="Proteomes" id="UP000011687">
    <property type="component" value="Unassembled WGS sequence"/>
</dbReference>
<keyword evidence="2" id="KW-1185">Reference proteome</keyword>
<dbReference type="RefSeq" id="WP_007189245.1">
    <property type="nucleotide sequence ID" value="NZ_AOLS01000061.1"/>
</dbReference>
<sequence>MIREGQRYTVETAEQFISRTDFTKRDAIRASGVAILEEAQELSQSGAELDSIDDVKQDIIDQVFAELPSPIVSTLQADHREWVHLRDGPVHQTVELYPNSNERWAEAEITGEGVSVSLYDQKSQTANVVDEFSKPWGEVISGEDQASWQLFQDVQISGSQAILE</sequence>
<comment type="caution">
    <text evidence="1">The sequence shown here is derived from an EMBL/GenBank/DDBJ whole genome shotgun (WGS) entry which is preliminary data.</text>
</comment>
<evidence type="ECO:0000313" key="2">
    <source>
        <dbReference type="Proteomes" id="UP000011687"/>
    </source>
</evidence>
<name>M0K8Z0_9EURY</name>
<proteinExistence type="predicted"/>
<organism evidence="1 2">
    <name type="scientific">Haloarcula marismortui ATCC 33799</name>
    <dbReference type="NCBI Taxonomy" id="662475"/>
    <lineage>
        <taxon>Archaea</taxon>
        <taxon>Methanobacteriati</taxon>
        <taxon>Methanobacteriota</taxon>
        <taxon>Stenosarchaea group</taxon>
        <taxon>Halobacteria</taxon>
        <taxon>Halobacteriales</taxon>
        <taxon>Haloarculaceae</taxon>
        <taxon>Haloarcula</taxon>
    </lineage>
</organism>
<protein>
    <submittedName>
        <fullName evidence="1">Uncharacterized protein</fullName>
    </submittedName>
</protein>